<evidence type="ECO:0000256" key="5">
    <source>
        <dbReference type="ARBA" id="ARBA00023163"/>
    </source>
</evidence>
<dbReference type="EMBL" id="AAOF01000005">
    <property type="protein sequence ID" value="EAR21981.1"/>
    <property type="molecule type" value="Genomic_DNA"/>
</dbReference>
<evidence type="ECO:0000313" key="10">
    <source>
        <dbReference type="Proteomes" id="UP000003374"/>
    </source>
</evidence>
<dbReference type="Proteomes" id="UP000003374">
    <property type="component" value="Unassembled WGS sequence"/>
</dbReference>
<evidence type="ECO:0000259" key="8">
    <source>
        <dbReference type="PROSITE" id="PS50110"/>
    </source>
</evidence>
<dbReference type="GO" id="GO:0003677">
    <property type="term" value="F:DNA binding"/>
    <property type="evidence" value="ECO:0007669"/>
    <property type="project" value="UniProtKB-KW"/>
</dbReference>
<dbReference type="InterPro" id="IPR002078">
    <property type="entry name" value="Sigma_54_int"/>
</dbReference>
<dbReference type="PANTHER" id="PTHR32071:SF117">
    <property type="entry name" value="PTS-DEPENDENT DIHYDROXYACETONE KINASE OPERON REGULATORY PROTEIN-RELATED"/>
    <property type="match status" value="1"/>
</dbReference>
<dbReference type="PROSITE" id="PS00688">
    <property type="entry name" value="SIGMA54_INTERACT_3"/>
    <property type="match status" value="1"/>
</dbReference>
<proteinExistence type="predicted"/>
<dbReference type="GO" id="GO:0005524">
    <property type="term" value="F:ATP binding"/>
    <property type="evidence" value="ECO:0007669"/>
    <property type="project" value="UniProtKB-KW"/>
</dbReference>
<evidence type="ECO:0000256" key="3">
    <source>
        <dbReference type="ARBA" id="ARBA00023015"/>
    </source>
</evidence>
<evidence type="ECO:0000313" key="9">
    <source>
        <dbReference type="EMBL" id="EAR21981.1"/>
    </source>
</evidence>
<dbReference type="InterPro" id="IPR011006">
    <property type="entry name" value="CheY-like_superfamily"/>
</dbReference>
<dbReference type="eggNOG" id="COG2204">
    <property type="taxonomic scope" value="Bacteria"/>
</dbReference>
<dbReference type="SMART" id="SM00382">
    <property type="entry name" value="AAA"/>
    <property type="match status" value="1"/>
</dbReference>
<dbReference type="STRING" id="314278.NB231_06321"/>
<dbReference type="InterPro" id="IPR058031">
    <property type="entry name" value="AAA_lid_NorR"/>
</dbReference>
<evidence type="ECO:0000259" key="7">
    <source>
        <dbReference type="PROSITE" id="PS50045"/>
    </source>
</evidence>
<dbReference type="SUPFAM" id="SSF52540">
    <property type="entry name" value="P-loop containing nucleoside triphosphate hydrolases"/>
    <property type="match status" value="1"/>
</dbReference>
<dbReference type="PROSITE" id="PS50045">
    <property type="entry name" value="SIGMA54_INTERACT_4"/>
    <property type="match status" value="1"/>
</dbReference>
<keyword evidence="1" id="KW-0547">Nucleotide-binding</keyword>
<dbReference type="PROSITE" id="PS00676">
    <property type="entry name" value="SIGMA54_INTERACT_2"/>
    <property type="match status" value="1"/>
</dbReference>
<dbReference type="InterPro" id="IPR025943">
    <property type="entry name" value="Sigma_54_int_dom_ATP-bd_2"/>
</dbReference>
<dbReference type="CDD" id="cd00009">
    <property type="entry name" value="AAA"/>
    <property type="match status" value="1"/>
</dbReference>
<sequence length="411" mass="45606">MFLICAPGATREAQTLIAEIRDSAPNAALVLATEGGSPEDVLELLKLNIHDFVTSPFTAVDILPRLWRLLGHRHMPYTPPQRLKFSAGFDNLIGVSARFQEVVEKLPLFAKCDATILISGETGTGKEICSRAIHDHSARANGPFVPVNCGAIPAELVENELFGHERAAFTSATSSHLGLIHEAEGGTLFLDEIDSLPPTSQVKLLRFLQEKEYKPLGSNRTHSADVRLIAASNTDLEDAVRQGRLRQDFYFRLNVLPLTLPPLRERLSDIPLLARRFLSTFATKLHRCVPLLLPKAESALMNYSWPGNVRELEHVIERAAILAEARGEISEQEIILPGANTAQPSSFQHAKARVLAEFERSYIESLLLTYHGNISHAARAAGKNRRAFWQLMRKHQIDANRFRVAAPDTSN</sequence>
<dbReference type="InterPro" id="IPR025944">
    <property type="entry name" value="Sigma_54_int_dom_CS"/>
</dbReference>
<dbReference type="InterPro" id="IPR027417">
    <property type="entry name" value="P-loop_NTPase"/>
</dbReference>
<dbReference type="Gene3D" id="3.40.50.300">
    <property type="entry name" value="P-loop containing nucleotide triphosphate hydrolases"/>
    <property type="match status" value="1"/>
</dbReference>
<dbReference type="GO" id="GO:0000160">
    <property type="term" value="P:phosphorelay signal transduction system"/>
    <property type="evidence" value="ECO:0007669"/>
    <property type="project" value="InterPro"/>
</dbReference>
<dbReference type="SUPFAM" id="SSF52172">
    <property type="entry name" value="CheY-like"/>
    <property type="match status" value="1"/>
</dbReference>
<feature type="domain" description="Sigma-54 factor interaction" evidence="7">
    <location>
        <begin position="92"/>
        <end position="321"/>
    </location>
</feature>
<evidence type="ECO:0000256" key="1">
    <source>
        <dbReference type="ARBA" id="ARBA00022741"/>
    </source>
</evidence>
<dbReference type="Pfam" id="PF25601">
    <property type="entry name" value="AAA_lid_14"/>
    <property type="match status" value="1"/>
</dbReference>
<accession>A4BQY1</accession>
<keyword evidence="4" id="KW-0238">DNA-binding</keyword>
<evidence type="ECO:0000256" key="6">
    <source>
        <dbReference type="PROSITE-ProRule" id="PRU00169"/>
    </source>
</evidence>
<dbReference type="HOGENOM" id="CLU_000445_0_6_6"/>
<dbReference type="AlphaFoldDB" id="A4BQY1"/>
<evidence type="ECO:0000256" key="2">
    <source>
        <dbReference type="ARBA" id="ARBA00022840"/>
    </source>
</evidence>
<keyword evidence="2" id="KW-0067">ATP-binding</keyword>
<dbReference type="Gene3D" id="1.10.10.60">
    <property type="entry name" value="Homeodomain-like"/>
    <property type="match status" value="1"/>
</dbReference>
<reference evidence="9 10" key="1">
    <citation type="submission" date="2006-02" db="EMBL/GenBank/DDBJ databases">
        <authorList>
            <person name="Waterbury J."/>
            <person name="Ferriera S."/>
            <person name="Johnson J."/>
            <person name="Kravitz S."/>
            <person name="Halpern A."/>
            <person name="Remington K."/>
            <person name="Beeson K."/>
            <person name="Tran B."/>
            <person name="Rogers Y.-H."/>
            <person name="Friedman R."/>
            <person name="Venter J.C."/>
        </authorList>
    </citation>
    <scope>NUCLEOTIDE SEQUENCE [LARGE SCALE GENOMIC DNA]</scope>
    <source>
        <strain evidence="9 10">Nb-231</strain>
    </source>
</reference>
<dbReference type="PROSITE" id="PS50110">
    <property type="entry name" value="RESPONSE_REGULATORY"/>
    <property type="match status" value="1"/>
</dbReference>
<dbReference type="InterPro" id="IPR001789">
    <property type="entry name" value="Sig_transdc_resp-reg_receiver"/>
</dbReference>
<gene>
    <name evidence="9" type="ORF">NB231_06321</name>
</gene>
<name>A4BQY1_9GAMM</name>
<dbReference type="InterPro" id="IPR003593">
    <property type="entry name" value="AAA+_ATPase"/>
</dbReference>
<dbReference type="Gene3D" id="1.10.8.60">
    <property type="match status" value="1"/>
</dbReference>
<comment type="caution">
    <text evidence="6">Lacks conserved residue(s) required for the propagation of feature annotation.</text>
</comment>
<protein>
    <submittedName>
        <fullName evidence="9">Helix-turn-helix, Fis-type</fullName>
    </submittedName>
</protein>
<keyword evidence="10" id="KW-1185">Reference proteome</keyword>
<keyword evidence="5" id="KW-0804">Transcription</keyword>
<dbReference type="Pfam" id="PF00158">
    <property type="entry name" value="Sigma54_activat"/>
    <property type="match status" value="1"/>
</dbReference>
<dbReference type="GO" id="GO:0006355">
    <property type="term" value="P:regulation of DNA-templated transcription"/>
    <property type="evidence" value="ECO:0007669"/>
    <property type="project" value="InterPro"/>
</dbReference>
<dbReference type="InterPro" id="IPR009057">
    <property type="entry name" value="Homeodomain-like_sf"/>
</dbReference>
<feature type="domain" description="Response regulatory" evidence="8">
    <location>
        <begin position="1"/>
        <end position="70"/>
    </location>
</feature>
<evidence type="ECO:0000256" key="4">
    <source>
        <dbReference type="ARBA" id="ARBA00023125"/>
    </source>
</evidence>
<dbReference type="FunFam" id="3.40.50.300:FF:000006">
    <property type="entry name" value="DNA-binding transcriptional regulator NtrC"/>
    <property type="match status" value="1"/>
</dbReference>
<organism evidence="9 10">
    <name type="scientific">Nitrococcus mobilis Nb-231</name>
    <dbReference type="NCBI Taxonomy" id="314278"/>
    <lineage>
        <taxon>Bacteria</taxon>
        <taxon>Pseudomonadati</taxon>
        <taxon>Pseudomonadota</taxon>
        <taxon>Gammaproteobacteria</taxon>
        <taxon>Chromatiales</taxon>
        <taxon>Ectothiorhodospiraceae</taxon>
        <taxon>Nitrococcus</taxon>
    </lineage>
</organism>
<comment type="caution">
    <text evidence="9">The sequence shown here is derived from an EMBL/GenBank/DDBJ whole genome shotgun (WGS) entry which is preliminary data.</text>
</comment>
<keyword evidence="3" id="KW-0805">Transcription regulation</keyword>
<dbReference type="SUPFAM" id="SSF46689">
    <property type="entry name" value="Homeodomain-like"/>
    <property type="match status" value="1"/>
</dbReference>
<dbReference type="PANTHER" id="PTHR32071">
    <property type="entry name" value="TRANSCRIPTIONAL REGULATORY PROTEIN"/>
    <property type="match status" value="1"/>
</dbReference>